<organism evidence="4">
    <name type="scientific">marine sediment metagenome</name>
    <dbReference type="NCBI Taxonomy" id="412755"/>
    <lineage>
        <taxon>unclassified sequences</taxon>
        <taxon>metagenomes</taxon>
        <taxon>ecological metagenomes</taxon>
    </lineage>
</organism>
<feature type="domain" description="Transposase IS204/IS1001/IS1096/IS1165 helix-turn-helix" evidence="2">
    <location>
        <begin position="92"/>
        <end position="137"/>
    </location>
</feature>
<reference evidence="4" key="1">
    <citation type="journal article" date="2015" name="Nature">
        <title>Complex archaea that bridge the gap between prokaryotes and eukaryotes.</title>
        <authorList>
            <person name="Spang A."/>
            <person name="Saw J.H."/>
            <person name="Jorgensen S.L."/>
            <person name="Zaremba-Niedzwiedzka K."/>
            <person name="Martijn J."/>
            <person name="Lind A.E."/>
            <person name="van Eijk R."/>
            <person name="Schleper C."/>
            <person name="Guy L."/>
            <person name="Ettema T.J."/>
        </authorList>
    </citation>
    <scope>NUCLEOTIDE SEQUENCE</scope>
</reference>
<evidence type="ECO:0000259" key="2">
    <source>
        <dbReference type="Pfam" id="PF13542"/>
    </source>
</evidence>
<dbReference type="PANTHER" id="PTHR33498">
    <property type="entry name" value="TRANSPOSASE FOR INSERTION SEQUENCE ELEMENT IS1557"/>
    <property type="match status" value="1"/>
</dbReference>
<proteinExistence type="predicted"/>
<sequence length="404" mass="46793">MSTSLLYHAFGIRNYKYCKTEYKKGKVIFTIEHNSKSLKCPVCGSKEITLRGKKKRTLRTVPIGMRRVLIKLKVQRVKCHICDKIRQVKIGFADPLLSYTKSFERYANDLSRHMTILDVAIHLGVSWDVIKDIQKRYLKKHFGKPKLRHLERIAIDEISIGKRHKYLTVVLDIDTGAVVFVGDGKGADALIPFWKRLKSSGAKIKAVAIDMSPAYIEAVSTNLTDAAIVFDHFHVIKYFNDKLSDFRRALQRDIEDEQQKQVLKGTRWLLLKNPKNLDETHNEKERLEAALELNKPLATVYYMKEDLGLLWKQKDKDKAETFLDDWIERAKVSEINMLKRFANTLSNHRKGILAYYDFPISTGPLEGTNNKIKTMKRQAYGFRDTEFLKLKIFAIHRTKYALVG</sequence>
<dbReference type="AlphaFoldDB" id="A0A0F9D860"/>
<name>A0A0F9D860_9ZZZZ</name>
<dbReference type="InterPro" id="IPR029261">
    <property type="entry name" value="Transposase_Znf"/>
</dbReference>
<dbReference type="Pfam" id="PF01610">
    <property type="entry name" value="DDE_Tnp_ISL3"/>
    <property type="match status" value="1"/>
</dbReference>
<dbReference type="NCBIfam" id="NF033550">
    <property type="entry name" value="transpos_ISL3"/>
    <property type="match status" value="1"/>
</dbReference>
<feature type="domain" description="Transposase IS204/IS1001/IS1096/IS1165 DDE" evidence="1">
    <location>
        <begin position="153"/>
        <end position="392"/>
    </location>
</feature>
<dbReference type="InterPro" id="IPR047951">
    <property type="entry name" value="Transpos_ISL3"/>
</dbReference>
<gene>
    <name evidence="4" type="ORF">LCGC14_2520180</name>
</gene>
<feature type="domain" description="Transposase IS204/IS1001/IS1096/IS1165 zinc-finger" evidence="3">
    <location>
        <begin position="39"/>
        <end position="82"/>
    </location>
</feature>
<dbReference type="Pfam" id="PF14690">
    <property type="entry name" value="Zn_ribbon_ISL3"/>
    <property type="match status" value="1"/>
</dbReference>
<evidence type="ECO:0008006" key="5">
    <source>
        <dbReference type="Google" id="ProtNLM"/>
    </source>
</evidence>
<protein>
    <recommendedName>
        <fullName evidence="5">Transposase IS204/IS1001/IS1096/IS1165 DDE domain-containing protein</fullName>
    </recommendedName>
</protein>
<dbReference type="Pfam" id="PF13542">
    <property type="entry name" value="HTH_Tnp_ISL3"/>
    <property type="match status" value="1"/>
</dbReference>
<dbReference type="PANTHER" id="PTHR33498:SF1">
    <property type="entry name" value="TRANSPOSASE FOR INSERTION SEQUENCE ELEMENT IS1557"/>
    <property type="match status" value="1"/>
</dbReference>
<evidence type="ECO:0000313" key="4">
    <source>
        <dbReference type="EMBL" id="KKL13996.1"/>
    </source>
</evidence>
<dbReference type="InterPro" id="IPR032877">
    <property type="entry name" value="Transposase_HTH"/>
</dbReference>
<evidence type="ECO:0000259" key="1">
    <source>
        <dbReference type="Pfam" id="PF01610"/>
    </source>
</evidence>
<accession>A0A0F9D860</accession>
<comment type="caution">
    <text evidence="4">The sequence shown here is derived from an EMBL/GenBank/DDBJ whole genome shotgun (WGS) entry which is preliminary data.</text>
</comment>
<evidence type="ECO:0000259" key="3">
    <source>
        <dbReference type="Pfam" id="PF14690"/>
    </source>
</evidence>
<dbReference type="InterPro" id="IPR002560">
    <property type="entry name" value="Transposase_DDE"/>
</dbReference>
<dbReference type="EMBL" id="LAZR01040634">
    <property type="protein sequence ID" value="KKL13996.1"/>
    <property type="molecule type" value="Genomic_DNA"/>
</dbReference>